<proteinExistence type="predicted"/>
<name>A0AA47MUF4_MERPO</name>
<dbReference type="Proteomes" id="UP001174136">
    <property type="component" value="Unassembled WGS sequence"/>
</dbReference>
<reference evidence="2" key="1">
    <citation type="journal article" date="2023" name="Front. Mar. Sci.">
        <title>A new Merluccius polli reference genome to investigate the effects of global change in West African waters.</title>
        <authorList>
            <person name="Mateo J.L."/>
            <person name="Blanco-Fernandez C."/>
            <person name="Garcia-Vazquez E."/>
            <person name="Machado-Schiaffino G."/>
        </authorList>
    </citation>
    <scope>NUCLEOTIDE SEQUENCE</scope>
    <source>
        <strain evidence="2">C29</strain>
        <tissue evidence="2">Fin</tissue>
    </source>
</reference>
<evidence type="ECO:0000313" key="2">
    <source>
        <dbReference type="EMBL" id="KAK0146744.1"/>
    </source>
</evidence>
<dbReference type="EMBL" id="JAOPHQ010002560">
    <property type="protein sequence ID" value="KAK0146744.1"/>
    <property type="molecule type" value="Genomic_DNA"/>
</dbReference>
<protein>
    <submittedName>
        <fullName evidence="2">Uncharacterized protein</fullName>
    </submittedName>
</protein>
<gene>
    <name evidence="2" type="ORF">N1851_013951</name>
</gene>
<evidence type="ECO:0000256" key="1">
    <source>
        <dbReference type="SAM" id="MobiDB-lite"/>
    </source>
</evidence>
<dbReference type="AlphaFoldDB" id="A0AA47MUF4"/>
<organism evidence="2 3">
    <name type="scientific">Merluccius polli</name>
    <name type="common">Benguela hake</name>
    <name type="synonym">Merluccius cadenati</name>
    <dbReference type="NCBI Taxonomy" id="89951"/>
    <lineage>
        <taxon>Eukaryota</taxon>
        <taxon>Metazoa</taxon>
        <taxon>Chordata</taxon>
        <taxon>Craniata</taxon>
        <taxon>Vertebrata</taxon>
        <taxon>Euteleostomi</taxon>
        <taxon>Actinopterygii</taxon>
        <taxon>Neopterygii</taxon>
        <taxon>Teleostei</taxon>
        <taxon>Neoteleostei</taxon>
        <taxon>Acanthomorphata</taxon>
        <taxon>Zeiogadaria</taxon>
        <taxon>Gadariae</taxon>
        <taxon>Gadiformes</taxon>
        <taxon>Gadoidei</taxon>
        <taxon>Merlucciidae</taxon>
        <taxon>Merluccius</taxon>
    </lineage>
</organism>
<comment type="caution">
    <text evidence="2">The sequence shown here is derived from an EMBL/GenBank/DDBJ whole genome shotgun (WGS) entry which is preliminary data.</text>
</comment>
<feature type="region of interest" description="Disordered" evidence="1">
    <location>
        <begin position="222"/>
        <end position="241"/>
    </location>
</feature>
<evidence type="ECO:0000313" key="3">
    <source>
        <dbReference type="Proteomes" id="UP001174136"/>
    </source>
</evidence>
<sequence>MSLQEPSGKYRDLILDYYNSFRLRISSGNTTLEWIKLEKGIITPCTITVILFAAEDPSPNPVIDNPPSGLHDNHIIPREQMDPEGSGGTDHLGLSLVLKKGKSIDKYCFTVGSILIPSISEKPAFQGSSKPGFTSTARKWLGLPRSLSNIPLYGKNMLKLPISSLIEEFLVTRTRKVLQYQELSNPKVSQASIQVRTGRKWKAAEASRVLAETHAGGHMTCGRAGLGRSTKPRYDKAKRGKPAGVYRSANLPKAVKCGKLKKQEQHLQLVG</sequence>
<accession>A0AA47MUF4</accession>
<keyword evidence="3" id="KW-1185">Reference proteome</keyword>